<evidence type="ECO:0000256" key="1">
    <source>
        <dbReference type="SAM" id="Phobius"/>
    </source>
</evidence>
<proteinExistence type="predicted"/>
<accession>A0A518CX71</accession>
<feature type="transmembrane region" description="Helical" evidence="1">
    <location>
        <begin position="204"/>
        <end position="223"/>
    </location>
</feature>
<feature type="transmembrane region" description="Helical" evidence="1">
    <location>
        <begin position="244"/>
        <end position="265"/>
    </location>
</feature>
<dbReference type="Proteomes" id="UP000319342">
    <property type="component" value="Chromosome"/>
</dbReference>
<feature type="transmembrane region" description="Helical" evidence="1">
    <location>
        <begin position="477"/>
        <end position="498"/>
    </location>
</feature>
<protein>
    <recommendedName>
        <fullName evidence="4">Bacterial membrane protein YfhO</fullName>
    </recommendedName>
</protein>
<keyword evidence="1" id="KW-0472">Membrane</keyword>
<feature type="transmembrane region" description="Helical" evidence="1">
    <location>
        <begin position="743"/>
        <end position="765"/>
    </location>
</feature>
<keyword evidence="1" id="KW-1133">Transmembrane helix</keyword>
<reference evidence="2 3" key="1">
    <citation type="submission" date="2019-02" db="EMBL/GenBank/DDBJ databases">
        <title>Deep-cultivation of Planctomycetes and their phenomic and genomic characterization uncovers novel biology.</title>
        <authorList>
            <person name="Wiegand S."/>
            <person name="Jogler M."/>
            <person name="Boedeker C."/>
            <person name="Pinto D."/>
            <person name="Vollmers J."/>
            <person name="Rivas-Marin E."/>
            <person name="Kohn T."/>
            <person name="Peeters S.H."/>
            <person name="Heuer A."/>
            <person name="Rast P."/>
            <person name="Oberbeckmann S."/>
            <person name="Bunk B."/>
            <person name="Jeske O."/>
            <person name="Meyerdierks A."/>
            <person name="Storesund J.E."/>
            <person name="Kallscheuer N."/>
            <person name="Luecker S."/>
            <person name="Lage O.M."/>
            <person name="Pohl T."/>
            <person name="Merkel B.J."/>
            <person name="Hornburger P."/>
            <person name="Mueller R.-W."/>
            <person name="Bruemmer F."/>
            <person name="Labrenz M."/>
            <person name="Spormann A.M."/>
            <person name="Op den Camp H."/>
            <person name="Overmann J."/>
            <person name="Amann R."/>
            <person name="Jetten M.S.M."/>
            <person name="Mascher T."/>
            <person name="Medema M.H."/>
            <person name="Devos D.P."/>
            <person name="Kaster A.-K."/>
            <person name="Ovreas L."/>
            <person name="Rohde M."/>
            <person name="Galperin M.Y."/>
            <person name="Jogler C."/>
        </authorList>
    </citation>
    <scope>NUCLEOTIDE SEQUENCE [LARGE SCALE GENOMIC DNA]</scope>
    <source>
        <strain evidence="2 3">Pla163</strain>
    </source>
</reference>
<evidence type="ECO:0000313" key="2">
    <source>
        <dbReference type="EMBL" id="QDU83806.1"/>
    </source>
</evidence>
<dbReference type="AlphaFoldDB" id="A0A518CX71"/>
<name>A0A518CX71_9BACT</name>
<evidence type="ECO:0000313" key="3">
    <source>
        <dbReference type="Proteomes" id="UP000319342"/>
    </source>
</evidence>
<organism evidence="2 3">
    <name type="scientific">Rohdeia mirabilis</name>
    <dbReference type="NCBI Taxonomy" id="2528008"/>
    <lineage>
        <taxon>Bacteria</taxon>
        <taxon>Pseudomonadati</taxon>
        <taxon>Planctomycetota</taxon>
        <taxon>Planctomycetia</taxon>
        <taxon>Planctomycetia incertae sedis</taxon>
        <taxon>Rohdeia</taxon>
    </lineage>
</organism>
<gene>
    <name evidence="2" type="ORF">Pla163_09070</name>
</gene>
<dbReference type="RefSeq" id="WP_145184166.1">
    <property type="nucleotide sequence ID" value="NZ_CP036290.1"/>
</dbReference>
<feature type="transmembrane region" description="Helical" evidence="1">
    <location>
        <begin position="394"/>
        <end position="412"/>
    </location>
</feature>
<dbReference type="EMBL" id="CP036290">
    <property type="protein sequence ID" value="QDU83806.1"/>
    <property type="molecule type" value="Genomic_DNA"/>
</dbReference>
<dbReference type="OrthoDB" id="9772884at2"/>
<keyword evidence="1" id="KW-0812">Transmembrane</keyword>
<feature type="transmembrane region" description="Helical" evidence="1">
    <location>
        <begin position="330"/>
        <end position="349"/>
    </location>
</feature>
<feature type="transmembrane region" description="Helical" evidence="1">
    <location>
        <begin position="424"/>
        <end position="445"/>
    </location>
</feature>
<keyword evidence="3" id="KW-1185">Reference proteome</keyword>
<feature type="transmembrane region" description="Helical" evidence="1">
    <location>
        <begin position="26"/>
        <end position="47"/>
    </location>
</feature>
<evidence type="ECO:0008006" key="4">
    <source>
        <dbReference type="Google" id="ProtNLM"/>
    </source>
</evidence>
<feature type="transmembrane region" description="Helical" evidence="1">
    <location>
        <begin position="356"/>
        <end position="374"/>
    </location>
</feature>
<feature type="transmembrane region" description="Helical" evidence="1">
    <location>
        <begin position="451"/>
        <end position="470"/>
    </location>
</feature>
<sequence>MIPIDAAPTGARPHAPRSRMERAAGWLAAATLVLLLWPLVVGTAGPVGDATLFHMPYQMLVGDFARAGELLLWNPWTNGGSPDGAEPQIGALSPLAVAIGWLGGGTSASFVWFWIATWCLSAVGMARLVQHLGAPGWAQYGLALAWCTNGAFVGHAGHTCFMHVFALLPFAVWCLDRALSAERTGEFARLAACAGGWWGLSGLAGYPGLVVVSAMVLAGWCLVRLIPPVRGESPETSVPRAAGGLVILVVAGLAVLAPSYAAFFAEGSGFSGRTGALSREIATGWNAEDPAAANPLEPLALFSLASPVVAPAAAHGPASDPFAITDPSSVGANAGLAVWVLAGIALVGVRRSRRNTALFALGLLSLGLALGHALPLRAWAYDLLPPLRYFRHSAFFRVGLLFALTVLAARGASRIDARAVRRSALAVATVAGAATAAALVVLPELTASTPVLLFAVPPFATLAVAFAAGANRRRATGALTLLTAGGAAFALLVGRPLVMEDAQRRDALDAHHVGLVDAVDDDVAQTGFERDPFAFTIAPERTAALLAGDTAALAEDFANPVGTLFDSANLPGKENVLAGYTALNNRRHHQLAAFPALLDQALGRERVFFAAAALHLPDDDATFEAFTAAAAGGDVPLVVHDADAPPTELGADAAELVTAARLDRVPFAVERFEPRVLELELLRPPATDGWILVTERWAAGWSAAVTGPEGDVAPAAVHRAGFLWRAVEVPAGARTVRFTYRPFGWPGLLILSWGVLVGLLAWSLVARTRSVAPDAAEGAILEP</sequence>
<feature type="transmembrane region" description="Helical" evidence="1">
    <location>
        <begin position="141"/>
        <end position="168"/>
    </location>
</feature>